<organism evidence="1">
    <name type="scientific">Desertifilum tharense IPPAS B-1220</name>
    <dbReference type="NCBI Taxonomy" id="1781255"/>
    <lineage>
        <taxon>Bacteria</taxon>
        <taxon>Bacillati</taxon>
        <taxon>Cyanobacteriota</taxon>
        <taxon>Cyanophyceae</taxon>
        <taxon>Desertifilales</taxon>
        <taxon>Desertifilaceae</taxon>
        <taxon>Desertifilum</taxon>
    </lineage>
</organism>
<dbReference type="AlphaFoldDB" id="A0A1E5QL02"/>
<comment type="caution">
    <text evidence="1">The sequence shown here is derived from an EMBL/GenBank/DDBJ whole genome shotgun (WGS) entry which is preliminary data.</text>
</comment>
<dbReference type="EMBL" id="MJGC01000051">
    <property type="protein sequence ID" value="OEJ75369.1"/>
    <property type="molecule type" value="Genomic_DNA"/>
</dbReference>
<name>A0A1E5QL02_9CYAN</name>
<protein>
    <submittedName>
        <fullName evidence="1">Uncharacterized protein</fullName>
    </submittedName>
</protein>
<reference evidence="1" key="1">
    <citation type="submission" date="2016-09" db="EMBL/GenBank/DDBJ databases">
        <title>Draft genome of thermotolerant cyanobacterium Desertifilum sp. strain IPPAS B-1220.</title>
        <authorList>
            <person name="Sinetova M.A."/>
            <person name="Bolakhan K."/>
            <person name="Zayadan B.K."/>
            <person name="Mironov K.S."/>
            <person name="Ustinova V."/>
            <person name="Kupriyanova E.V."/>
            <person name="Sidorov R.A."/>
            <person name="Skrypnik A.N."/>
            <person name="Gogoleva N.E."/>
            <person name="Gogolev Y.V."/>
            <person name="Los D.A."/>
        </authorList>
    </citation>
    <scope>NUCLEOTIDE SEQUENCE [LARGE SCALE GENOMIC DNA]</scope>
    <source>
        <strain evidence="1">IPPAS B-1220</strain>
    </source>
</reference>
<dbReference type="OrthoDB" id="495849at2"/>
<sequence length="64" mass="7016">MFTLQLIPGAISEILASSSETGTLTLADRYGLLAAILDESLAEEERRAVNRLLFAVRKGRVRVL</sequence>
<gene>
    <name evidence="1" type="ORF">BH720_09595</name>
</gene>
<accession>A0A1E5QL02</accession>
<dbReference type="RefSeq" id="WP_069966973.1">
    <property type="nucleotide sequence ID" value="NZ_CM124774.1"/>
</dbReference>
<evidence type="ECO:0000313" key="1">
    <source>
        <dbReference type="EMBL" id="OEJ75369.1"/>
    </source>
</evidence>
<proteinExistence type="predicted"/>